<proteinExistence type="predicted"/>
<organism evidence="1 2">
    <name type="scientific">Thecamonas trahens ATCC 50062</name>
    <dbReference type="NCBI Taxonomy" id="461836"/>
    <lineage>
        <taxon>Eukaryota</taxon>
        <taxon>Apusozoa</taxon>
        <taxon>Apusomonadida</taxon>
        <taxon>Apusomonadidae</taxon>
        <taxon>Thecamonas</taxon>
    </lineage>
</organism>
<protein>
    <submittedName>
        <fullName evidence="1">Uncharacterized protein</fullName>
    </submittedName>
</protein>
<reference evidence="1 2" key="1">
    <citation type="submission" date="2010-05" db="EMBL/GenBank/DDBJ databases">
        <title>The Genome Sequence of Thecamonas trahens ATCC 50062.</title>
        <authorList>
            <consortium name="The Broad Institute Genome Sequencing Platform"/>
            <person name="Russ C."/>
            <person name="Cuomo C."/>
            <person name="Shea T."/>
            <person name="Young S.K."/>
            <person name="Zeng Q."/>
            <person name="Koehrsen M."/>
            <person name="Haas B."/>
            <person name="Borodovsky M."/>
            <person name="Guigo R."/>
            <person name="Alvarado L."/>
            <person name="Berlin A."/>
            <person name="Bochicchio J."/>
            <person name="Borenstein D."/>
            <person name="Chapman S."/>
            <person name="Chen Z."/>
            <person name="Freedman E."/>
            <person name="Gellesch M."/>
            <person name="Goldberg J."/>
            <person name="Griggs A."/>
            <person name="Gujja S."/>
            <person name="Heilman E."/>
            <person name="Heiman D."/>
            <person name="Hepburn T."/>
            <person name="Howarth C."/>
            <person name="Jen D."/>
            <person name="Larson L."/>
            <person name="Mehta T."/>
            <person name="Park D."/>
            <person name="Pearson M."/>
            <person name="Roberts A."/>
            <person name="Saif S."/>
            <person name="Shenoy N."/>
            <person name="Sisk P."/>
            <person name="Stolte C."/>
            <person name="Sykes S."/>
            <person name="Thomson T."/>
            <person name="Walk T."/>
            <person name="White J."/>
            <person name="Yandava C."/>
            <person name="Burger G."/>
            <person name="Gray M.W."/>
            <person name="Holland P.W.H."/>
            <person name="King N."/>
            <person name="Lang F.B.F."/>
            <person name="Roger A.J."/>
            <person name="Ruiz-Trillo I."/>
            <person name="Lander E."/>
            <person name="Nusbaum C."/>
        </authorList>
    </citation>
    <scope>NUCLEOTIDE SEQUENCE [LARGE SCALE GENOMIC DNA]</scope>
    <source>
        <strain evidence="1 2">ATCC 50062</strain>
    </source>
</reference>
<evidence type="ECO:0000313" key="1">
    <source>
        <dbReference type="EMBL" id="KNC52265.1"/>
    </source>
</evidence>
<accession>A0A0L0DJ81</accession>
<dbReference type="EMBL" id="GL349436">
    <property type="protein sequence ID" value="KNC52265.1"/>
    <property type="molecule type" value="Genomic_DNA"/>
</dbReference>
<keyword evidence="2" id="KW-1185">Reference proteome</keyword>
<dbReference type="RefSeq" id="XP_013762265.1">
    <property type="nucleotide sequence ID" value="XM_013906811.1"/>
</dbReference>
<dbReference type="Proteomes" id="UP000054408">
    <property type="component" value="Unassembled WGS sequence"/>
</dbReference>
<gene>
    <name evidence="1" type="ORF">AMSG_01093</name>
</gene>
<dbReference type="GeneID" id="25560862"/>
<name>A0A0L0DJ81_THETB</name>
<dbReference type="AlphaFoldDB" id="A0A0L0DJ81"/>
<evidence type="ECO:0000313" key="2">
    <source>
        <dbReference type="Proteomes" id="UP000054408"/>
    </source>
</evidence>
<sequence>MGSCEVGAASRRVLSFAVDSGMFASKETNHRTVDDAGRTSCGMVPRLMMAALLACPDVICRVVVCDLVVEEVQNWEGNPDPFVQDADELARLMVAHPPPDGLPLPSADEELDNVAGTQLMQSHGATVIQVVPSVSLDGLHARADAVRAAHSHEWTQRQQRILYTNGAFCANDARIVETAHSLNLPLLTINKRMTTQTNPGRNALRWHLWQDKPRPLRLVVLDNQHIDSVPALVTALVAAGAAGPAAAASLLPLPDPTDYVRSLRASRADAKTYADVHLLTTANAELLAQARAAATADLLDAIIGNLPEAARSLRSTRTVLHTFTDTALAAVPGLAPQASLQRILGPDQARLLIKQLIDVLRLAVVAALRD</sequence>